<gene>
    <name evidence="15" type="ORF">EV190_11519</name>
</gene>
<comment type="subcellular location">
    <subcellularLocation>
        <location evidence="2">Cell membrane</location>
    </subcellularLocation>
</comment>
<evidence type="ECO:0000256" key="11">
    <source>
        <dbReference type="SAM" id="MobiDB-lite"/>
    </source>
</evidence>
<organism evidence="15 16">
    <name type="scientific">Actinorugispora endophytica</name>
    <dbReference type="NCBI Taxonomy" id="1605990"/>
    <lineage>
        <taxon>Bacteria</taxon>
        <taxon>Bacillati</taxon>
        <taxon>Actinomycetota</taxon>
        <taxon>Actinomycetes</taxon>
        <taxon>Streptosporangiales</taxon>
        <taxon>Nocardiopsidaceae</taxon>
        <taxon>Actinorugispora</taxon>
    </lineage>
</organism>
<feature type="domain" description="HAMP" evidence="14">
    <location>
        <begin position="155"/>
        <end position="208"/>
    </location>
</feature>
<dbReference type="InterPro" id="IPR003660">
    <property type="entry name" value="HAMP_dom"/>
</dbReference>
<dbReference type="CDD" id="cd06225">
    <property type="entry name" value="HAMP"/>
    <property type="match status" value="1"/>
</dbReference>
<dbReference type="Gene3D" id="1.10.287.130">
    <property type="match status" value="1"/>
</dbReference>
<keyword evidence="5" id="KW-0808">Transferase</keyword>
<dbReference type="OrthoDB" id="3224230at2"/>
<dbReference type="Pfam" id="PF00512">
    <property type="entry name" value="HisKA"/>
    <property type="match status" value="1"/>
</dbReference>
<feature type="domain" description="Histidine kinase" evidence="13">
    <location>
        <begin position="216"/>
        <end position="429"/>
    </location>
</feature>
<keyword evidence="16" id="KW-1185">Reference proteome</keyword>
<name>A0A4R6UUI9_9ACTN</name>
<dbReference type="PANTHER" id="PTHR45436">
    <property type="entry name" value="SENSOR HISTIDINE KINASE YKOH"/>
    <property type="match status" value="1"/>
</dbReference>
<dbReference type="CDD" id="cd00082">
    <property type="entry name" value="HisKA"/>
    <property type="match status" value="1"/>
</dbReference>
<evidence type="ECO:0000256" key="12">
    <source>
        <dbReference type="SAM" id="Phobius"/>
    </source>
</evidence>
<evidence type="ECO:0000256" key="6">
    <source>
        <dbReference type="ARBA" id="ARBA00022692"/>
    </source>
</evidence>
<dbReference type="PRINTS" id="PR00344">
    <property type="entry name" value="BCTRLSENSOR"/>
</dbReference>
<dbReference type="Pfam" id="PF00672">
    <property type="entry name" value="HAMP"/>
    <property type="match status" value="1"/>
</dbReference>
<evidence type="ECO:0000256" key="1">
    <source>
        <dbReference type="ARBA" id="ARBA00000085"/>
    </source>
</evidence>
<keyword evidence="9" id="KW-0902">Two-component regulatory system</keyword>
<reference evidence="15 16" key="1">
    <citation type="submission" date="2019-03" db="EMBL/GenBank/DDBJ databases">
        <title>Genomic Encyclopedia of Type Strains, Phase IV (KMG-IV): sequencing the most valuable type-strain genomes for metagenomic binning, comparative biology and taxonomic classification.</title>
        <authorList>
            <person name="Goeker M."/>
        </authorList>
    </citation>
    <scope>NUCLEOTIDE SEQUENCE [LARGE SCALE GENOMIC DNA]</scope>
    <source>
        <strain evidence="15 16">DSM 46770</strain>
    </source>
</reference>
<evidence type="ECO:0000313" key="16">
    <source>
        <dbReference type="Proteomes" id="UP000295281"/>
    </source>
</evidence>
<evidence type="ECO:0000256" key="7">
    <source>
        <dbReference type="ARBA" id="ARBA00022777"/>
    </source>
</evidence>
<dbReference type="SMART" id="SM00388">
    <property type="entry name" value="HisKA"/>
    <property type="match status" value="1"/>
</dbReference>
<dbReference type="InterPro" id="IPR003661">
    <property type="entry name" value="HisK_dim/P_dom"/>
</dbReference>
<evidence type="ECO:0000259" key="13">
    <source>
        <dbReference type="PROSITE" id="PS50109"/>
    </source>
</evidence>
<evidence type="ECO:0000313" key="15">
    <source>
        <dbReference type="EMBL" id="TDQ49569.1"/>
    </source>
</evidence>
<dbReference type="EC" id="2.7.13.3" evidence="3"/>
<dbReference type="SUPFAM" id="SSF47384">
    <property type="entry name" value="Homodimeric domain of signal transducing histidine kinase"/>
    <property type="match status" value="1"/>
</dbReference>
<feature type="region of interest" description="Disordered" evidence="11">
    <location>
        <begin position="1"/>
        <end position="53"/>
    </location>
</feature>
<dbReference type="InterPro" id="IPR050428">
    <property type="entry name" value="TCS_sensor_his_kinase"/>
</dbReference>
<dbReference type="Gene3D" id="3.30.565.10">
    <property type="entry name" value="Histidine kinase-like ATPase, C-terminal domain"/>
    <property type="match status" value="1"/>
</dbReference>
<keyword evidence="4" id="KW-0597">Phosphoprotein</keyword>
<dbReference type="Gene3D" id="6.10.340.10">
    <property type="match status" value="1"/>
</dbReference>
<dbReference type="PROSITE" id="PS50885">
    <property type="entry name" value="HAMP"/>
    <property type="match status" value="1"/>
</dbReference>
<evidence type="ECO:0000256" key="8">
    <source>
        <dbReference type="ARBA" id="ARBA00022989"/>
    </source>
</evidence>
<proteinExistence type="predicted"/>
<dbReference type="InterPro" id="IPR004358">
    <property type="entry name" value="Sig_transdc_His_kin-like_C"/>
</dbReference>
<evidence type="ECO:0000256" key="10">
    <source>
        <dbReference type="ARBA" id="ARBA00023136"/>
    </source>
</evidence>
<dbReference type="SUPFAM" id="SSF158472">
    <property type="entry name" value="HAMP domain-like"/>
    <property type="match status" value="1"/>
</dbReference>
<protein>
    <recommendedName>
        <fullName evidence="3">histidine kinase</fullName>
        <ecNumber evidence="3">2.7.13.3</ecNumber>
    </recommendedName>
</protein>
<dbReference type="RefSeq" id="WP_133742415.1">
    <property type="nucleotide sequence ID" value="NZ_SNYN01000015.1"/>
</dbReference>
<dbReference type="Proteomes" id="UP000295281">
    <property type="component" value="Unassembled WGS sequence"/>
</dbReference>
<keyword evidence="8 12" id="KW-1133">Transmembrane helix</keyword>
<comment type="caution">
    <text evidence="15">The sequence shown here is derived from an EMBL/GenBank/DDBJ whole genome shotgun (WGS) entry which is preliminary data.</text>
</comment>
<dbReference type="InterPro" id="IPR036890">
    <property type="entry name" value="HATPase_C_sf"/>
</dbReference>
<dbReference type="SMART" id="SM00304">
    <property type="entry name" value="HAMP"/>
    <property type="match status" value="1"/>
</dbReference>
<dbReference type="SMART" id="SM00387">
    <property type="entry name" value="HATPase_c"/>
    <property type="match status" value="1"/>
</dbReference>
<dbReference type="CDD" id="cd00075">
    <property type="entry name" value="HATPase"/>
    <property type="match status" value="1"/>
</dbReference>
<dbReference type="GO" id="GO:0005886">
    <property type="term" value="C:plasma membrane"/>
    <property type="evidence" value="ECO:0007669"/>
    <property type="project" value="UniProtKB-SubCell"/>
</dbReference>
<dbReference type="EMBL" id="SNYN01000015">
    <property type="protein sequence ID" value="TDQ49569.1"/>
    <property type="molecule type" value="Genomic_DNA"/>
</dbReference>
<keyword evidence="10 12" id="KW-0472">Membrane</keyword>
<dbReference type="PROSITE" id="PS50109">
    <property type="entry name" value="HIS_KIN"/>
    <property type="match status" value="1"/>
</dbReference>
<evidence type="ECO:0000256" key="5">
    <source>
        <dbReference type="ARBA" id="ARBA00022679"/>
    </source>
</evidence>
<accession>A0A4R6UUI9</accession>
<keyword evidence="7 15" id="KW-0418">Kinase</keyword>
<evidence type="ECO:0000256" key="9">
    <source>
        <dbReference type="ARBA" id="ARBA00023012"/>
    </source>
</evidence>
<dbReference type="AlphaFoldDB" id="A0A4R6UUI9"/>
<comment type="catalytic activity">
    <reaction evidence="1">
        <text>ATP + protein L-histidine = ADP + protein N-phospho-L-histidine.</text>
        <dbReference type="EC" id="2.7.13.3"/>
    </reaction>
</comment>
<dbReference type="GO" id="GO:0000155">
    <property type="term" value="F:phosphorelay sensor kinase activity"/>
    <property type="evidence" value="ECO:0007669"/>
    <property type="project" value="InterPro"/>
</dbReference>
<evidence type="ECO:0000256" key="4">
    <source>
        <dbReference type="ARBA" id="ARBA00022553"/>
    </source>
</evidence>
<dbReference type="InterPro" id="IPR005467">
    <property type="entry name" value="His_kinase_dom"/>
</dbReference>
<dbReference type="SUPFAM" id="SSF55874">
    <property type="entry name" value="ATPase domain of HSP90 chaperone/DNA topoisomerase II/histidine kinase"/>
    <property type="match status" value="1"/>
</dbReference>
<evidence type="ECO:0000256" key="2">
    <source>
        <dbReference type="ARBA" id="ARBA00004236"/>
    </source>
</evidence>
<dbReference type="PANTHER" id="PTHR45436:SF5">
    <property type="entry name" value="SENSOR HISTIDINE KINASE TRCS"/>
    <property type="match status" value="1"/>
</dbReference>
<evidence type="ECO:0000259" key="14">
    <source>
        <dbReference type="PROSITE" id="PS50885"/>
    </source>
</evidence>
<sequence>MSAEGQGRPDFVPAQASTGEVPPTPPGETGTWRRLSSPLQSAASGGGPVSRPVRAEVPQITDNISLRMRLTLIYGMLFFAAGSLLVLLNYVILTSVLDKPDFTIQIDGYTLESEIAEEIKASLIDGIANQVTRFSILALVVVGVLAVGLGYVVAGRALSPLHKITRIARRLSERSLHERIALSGPDDEIRELADTFDAMLERLDRAFDGQRRFVANASHELRTPLAINRTLLEVALADPEASADLRTIGRTLLETNSRHERLIDGLLFLAKSDRELNVRAVVDLGEVSATVLSQLSGDIENSGLRIRTDLREAPVTGDPVLLERLVGNLVENALRYNVAGGEITVRSGENEGAPAVQVENSGPVIPVYEIEGLFEPFRRGSGDRVRSKKSAGLGLSIVRSVVRAHQGVVTAWPRAGGGLVVTVRFPSSGRRADSEGAV</sequence>
<dbReference type="InterPro" id="IPR003594">
    <property type="entry name" value="HATPase_dom"/>
</dbReference>
<dbReference type="Pfam" id="PF02518">
    <property type="entry name" value="HATPase_c"/>
    <property type="match status" value="1"/>
</dbReference>
<dbReference type="InterPro" id="IPR036097">
    <property type="entry name" value="HisK_dim/P_sf"/>
</dbReference>
<evidence type="ECO:0000256" key="3">
    <source>
        <dbReference type="ARBA" id="ARBA00012438"/>
    </source>
</evidence>
<keyword evidence="6 12" id="KW-0812">Transmembrane</keyword>
<feature type="transmembrane region" description="Helical" evidence="12">
    <location>
        <begin position="72"/>
        <end position="93"/>
    </location>
</feature>
<feature type="transmembrane region" description="Helical" evidence="12">
    <location>
        <begin position="134"/>
        <end position="154"/>
    </location>
</feature>